<dbReference type="KEGG" id="pno:SNOG_09366"/>
<protein>
    <submittedName>
        <fullName evidence="2">Uncharacterized protein</fullName>
    </submittedName>
</protein>
<evidence type="ECO:0000313" key="2">
    <source>
        <dbReference type="EMBL" id="EAT83558.1"/>
    </source>
</evidence>
<reference evidence="3" key="1">
    <citation type="journal article" date="2007" name="Plant Cell">
        <title>Dothideomycete-plant interactions illuminated by genome sequencing and EST analysis of the wheat pathogen Stagonospora nodorum.</title>
        <authorList>
            <person name="Hane J.K."/>
            <person name="Lowe R.G."/>
            <person name="Solomon P.S."/>
            <person name="Tan K.C."/>
            <person name="Schoch C.L."/>
            <person name="Spatafora J.W."/>
            <person name="Crous P.W."/>
            <person name="Kodira C."/>
            <person name="Birren B.W."/>
            <person name="Galagan J.E."/>
            <person name="Torriani S.F."/>
            <person name="McDonald B.A."/>
            <person name="Oliver R.P."/>
        </authorList>
    </citation>
    <scope>NUCLEOTIDE SEQUENCE [LARGE SCALE GENOMIC DNA]</scope>
    <source>
        <strain evidence="3">SN15 / ATCC MYA-4574 / FGSC 10173</strain>
    </source>
</reference>
<name>Q0UFU8_PHANO</name>
<proteinExistence type="predicted"/>
<dbReference type="Proteomes" id="UP000001055">
    <property type="component" value="Unassembled WGS sequence"/>
</dbReference>
<dbReference type="InParanoid" id="Q0UFU8"/>
<accession>Q0UFU8</accession>
<dbReference type="GeneID" id="5976562"/>
<sequence length="46" mass="4621">MSPIDVPGGSGDVGPWEQSALVCAASTGRPGAQTSFVEEATGRTRS</sequence>
<feature type="region of interest" description="Disordered" evidence="1">
    <location>
        <begin position="26"/>
        <end position="46"/>
    </location>
</feature>
<gene>
    <name evidence="2" type="ORF">SNOG_09366</name>
</gene>
<evidence type="ECO:0000313" key="3">
    <source>
        <dbReference type="Proteomes" id="UP000001055"/>
    </source>
</evidence>
<dbReference type="EMBL" id="CH445338">
    <property type="protein sequence ID" value="EAT83558.1"/>
    <property type="molecule type" value="Genomic_DNA"/>
</dbReference>
<dbReference type="RefSeq" id="XP_001799661.1">
    <property type="nucleotide sequence ID" value="XM_001799609.1"/>
</dbReference>
<dbReference type="AlphaFoldDB" id="Q0UFU8"/>
<organism evidence="2 3">
    <name type="scientific">Phaeosphaeria nodorum (strain SN15 / ATCC MYA-4574 / FGSC 10173)</name>
    <name type="common">Glume blotch fungus</name>
    <name type="synonym">Parastagonospora nodorum</name>
    <dbReference type="NCBI Taxonomy" id="321614"/>
    <lineage>
        <taxon>Eukaryota</taxon>
        <taxon>Fungi</taxon>
        <taxon>Dikarya</taxon>
        <taxon>Ascomycota</taxon>
        <taxon>Pezizomycotina</taxon>
        <taxon>Dothideomycetes</taxon>
        <taxon>Pleosporomycetidae</taxon>
        <taxon>Pleosporales</taxon>
        <taxon>Pleosporineae</taxon>
        <taxon>Phaeosphaeriaceae</taxon>
        <taxon>Parastagonospora</taxon>
    </lineage>
</organism>
<evidence type="ECO:0000256" key="1">
    <source>
        <dbReference type="SAM" id="MobiDB-lite"/>
    </source>
</evidence>